<gene>
    <name evidence="1" type="primary">ORF68706</name>
</gene>
<dbReference type="EMBL" id="HACG01022182">
    <property type="protein sequence ID" value="CEK69047.1"/>
    <property type="molecule type" value="Transcribed_RNA"/>
</dbReference>
<reference evidence="1" key="1">
    <citation type="submission" date="2014-12" db="EMBL/GenBank/DDBJ databases">
        <title>Insight into the proteome of Arion vulgaris.</title>
        <authorList>
            <person name="Aradska J."/>
            <person name="Bulat T."/>
            <person name="Smidak R."/>
            <person name="Sarate P."/>
            <person name="Gangsoo J."/>
            <person name="Sialana F."/>
            <person name="Bilban M."/>
            <person name="Lubec G."/>
        </authorList>
    </citation>
    <scope>NUCLEOTIDE SEQUENCE</scope>
    <source>
        <tissue evidence="1">Skin</tissue>
    </source>
</reference>
<accession>A0A0B6ZKX6</accession>
<organism evidence="1">
    <name type="scientific">Arion vulgaris</name>
    <dbReference type="NCBI Taxonomy" id="1028688"/>
    <lineage>
        <taxon>Eukaryota</taxon>
        <taxon>Metazoa</taxon>
        <taxon>Spiralia</taxon>
        <taxon>Lophotrochozoa</taxon>
        <taxon>Mollusca</taxon>
        <taxon>Gastropoda</taxon>
        <taxon>Heterobranchia</taxon>
        <taxon>Euthyneura</taxon>
        <taxon>Panpulmonata</taxon>
        <taxon>Eupulmonata</taxon>
        <taxon>Stylommatophora</taxon>
        <taxon>Helicina</taxon>
        <taxon>Arionoidea</taxon>
        <taxon>Arionidae</taxon>
        <taxon>Arion</taxon>
    </lineage>
</organism>
<feature type="non-terminal residue" evidence="1">
    <location>
        <position position="74"/>
    </location>
</feature>
<sequence>MGFSPGWAGVYDSKLPCYIRLWERGHSSDWFHKGGTVNGEKGLNIQRKDRTAERLWKTKDRRQNGNNGNLLWKP</sequence>
<evidence type="ECO:0000313" key="1">
    <source>
        <dbReference type="EMBL" id="CEK69047.1"/>
    </source>
</evidence>
<proteinExistence type="predicted"/>
<name>A0A0B6ZKX6_9EUPU</name>
<protein>
    <submittedName>
        <fullName evidence="1">Uncharacterized protein</fullName>
    </submittedName>
</protein>
<dbReference type="AlphaFoldDB" id="A0A0B6ZKX6"/>